<feature type="chain" id="PRO_5035151147" description="peptidylprolyl isomerase" evidence="2">
    <location>
        <begin position="23"/>
        <end position="237"/>
    </location>
</feature>
<comment type="caution">
    <text evidence="4">The sequence shown here is derived from an EMBL/GenBank/DDBJ whole genome shotgun (WGS) entry which is preliminary data.</text>
</comment>
<feature type="signal peptide" evidence="2">
    <location>
        <begin position="1"/>
        <end position="22"/>
    </location>
</feature>
<name>A0A8J6CA90_DIALT</name>
<comment type="catalytic activity">
    <reaction evidence="1">
        <text>[protein]-peptidylproline (omega=180) = [protein]-peptidylproline (omega=0)</text>
        <dbReference type="Rhea" id="RHEA:16237"/>
        <dbReference type="Rhea" id="RHEA-COMP:10747"/>
        <dbReference type="Rhea" id="RHEA-COMP:10748"/>
        <dbReference type="ChEBI" id="CHEBI:83833"/>
        <dbReference type="ChEBI" id="CHEBI:83834"/>
        <dbReference type="EC" id="5.2.1.8"/>
    </reaction>
</comment>
<keyword evidence="1" id="KW-0697">Rotamase</keyword>
<organism evidence="4 5">
    <name type="scientific">Diacronema lutheri</name>
    <name type="common">Unicellular marine alga</name>
    <name type="synonym">Monochrysis lutheri</name>
    <dbReference type="NCBI Taxonomy" id="2081491"/>
    <lineage>
        <taxon>Eukaryota</taxon>
        <taxon>Haptista</taxon>
        <taxon>Haptophyta</taxon>
        <taxon>Pavlovophyceae</taxon>
        <taxon>Pavlovales</taxon>
        <taxon>Pavlovaceae</taxon>
        <taxon>Diacronema</taxon>
    </lineage>
</organism>
<dbReference type="OrthoDB" id="77911at2759"/>
<dbReference type="EC" id="5.2.1.8" evidence="1"/>
<dbReference type="EMBL" id="JAGTXO010000014">
    <property type="protein sequence ID" value="KAG8463836.1"/>
    <property type="molecule type" value="Genomic_DNA"/>
</dbReference>
<evidence type="ECO:0000313" key="4">
    <source>
        <dbReference type="EMBL" id="KAG8463836.1"/>
    </source>
</evidence>
<dbReference type="OMA" id="GSHEVIP"/>
<dbReference type="AlphaFoldDB" id="A0A8J6CA90"/>
<keyword evidence="2" id="KW-0732">Signal</keyword>
<dbReference type="InterPro" id="IPR046357">
    <property type="entry name" value="PPIase_dom_sf"/>
</dbReference>
<dbReference type="GO" id="GO:0009507">
    <property type="term" value="C:chloroplast"/>
    <property type="evidence" value="ECO:0007669"/>
    <property type="project" value="TreeGrafter"/>
</dbReference>
<dbReference type="InterPro" id="IPR001179">
    <property type="entry name" value="PPIase_FKBP_dom"/>
</dbReference>
<dbReference type="PANTHER" id="PTHR47717">
    <property type="entry name" value="PEPTIDYL-PROLYL CIS-TRANS ISOMERASE FKBP19, CHLOROPLASTIC"/>
    <property type="match status" value="1"/>
</dbReference>
<dbReference type="PROSITE" id="PS50059">
    <property type="entry name" value="FKBP_PPIASE"/>
    <property type="match status" value="1"/>
</dbReference>
<dbReference type="SUPFAM" id="SSF54534">
    <property type="entry name" value="FKBP-like"/>
    <property type="match status" value="1"/>
</dbReference>
<dbReference type="GO" id="GO:0003755">
    <property type="term" value="F:peptidyl-prolyl cis-trans isomerase activity"/>
    <property type="evidence" value="ECO:0007669"/>
    <property type="project" value="UniProtKB-KW"/>
</dbReference>
<dbReference type="Pfam" id="PF00254">
    <property type="entry name" value="FKBP_C"/>
    <property type="match status" value="1"/>
</dbReference>
<gene>
    <name evidence="4" type="ORF">KFE25_000004</name>
</gene>
<keyword evidence="1" id="KW-0413">Isomerase</keyword>
<dbReference type="PANTHER" id="PTHR47717:SF1">
    <property type="entry name" value="PEPTIDYL-PROLYL CIS-TRANS ISOMERASE FKBP19, CHLOROPLASTIC"/>
    <property type="match status" value="1"/>
</dbReference>
<keyword evidence="5" id="KW-1185">Reference proteome</keyword>
<reference evidence="4" key="1">
    <citation type="submission" date="2021-05" db="EMBL/GenBank/DDBJ databases">
        <title>The genome of the haptophyte Pavlova lutheri (Diacronema luteri, Pavlovales) - a model for lipid biosynthesis in eukaryotic algae.</title>
        <authorList>
            <person name="Hulatt C.J."/>
            <person name="Posewitz M.C."/>
        </authorList>
    </citation>
    <scope>NUCLEOTIDE SEQUENCE</scope>
    <source>
        <strain evidence="4">NIVA-4/92</strain>
    </source>
</reference>
<evidence type="ECO:0000313" key="5">
    <source>
        <dbReference type="Proteomes" id="UP000751190"/>
    </source>
</evidence>
<dbReference type="Gene3D" id="3.10.50.40">
    <property type="match status" value="1"/>
</dbReference>
<feature type="domain" description="PPIase FKBP-type" evidence="3">
    <location>
        <begin position="113"/>
        <end position="235"/>
    </location>
</feature>
<evidence type="ECO:0000256" key="1">
    <source>
        <dbReference type="PROSITE-ProRule" id="PRU00277"/>
    </source>
</evidence>
<evidence type="ECO:0000256" key="2">
    <source>
        <dbReference type="SAM" id="SignalP"/>
    </source>
</evidence>
<evidence type="ECO:0000259" key="3">
    <source>
        <dbReference type="PROSITE" id="PS50059"/>
    </source>
</evidence>
<accession>A0A8J6CA90</accession>
<dbReference type="GO" id="GO:0009579">
    <property type="term" value="C:thylakoid"/>
    <property type="evidence" value="ECO:0007669"/>
    <property type="project" value="TreeGrafter"/>
</dbReference>
<dbReference type="Proteomes" id="UP000751190">
    <property type="component" value="Unassembled WGS sequence"/>
</dbReference>
<proteinExistence type="predicted"/>
<dbReference type="InterPro" id="IPR044208">
    <property type="entry name" value="FKBP19-like"/>
</dbReference>
<sequence length="237" mass="25566">MAPFRPRAAHAVVLVCVAGASATRRVRPLRAPASAPSRLELGRRAAASALALGAVCASARREPARALDEYTKLGAGFRGDGKTKSRFSDFNLTASGLQYRDFKLGSGEPPKKGERVVVDWDGVTIGYQGRYFQTRNKPKGGEFAGIDAVSYLSFVVGDGKVIPAIDEAVRGMRTGGIRRIIVPEELGYPKDGFARIGPAPATFSGKRALDFVLSSKESTMMDKTLMFDLKLVKVDRR</sequence>
<protein>
    <recommendedName>
        <fullName evidence="1">peptidylprolyl isomerase</fullName>
        <ecNumber evidence="1">5.2.1.8</ecNumber>
    </recommendedName>
</protein>